<dbReference type="InterPro" id="IPR019136">
    <property type="entry name" value="TF_IIIC_su-5_HTH"/>
</dbReference>
<feature type="compositionally biased region" description="Acidic residues" evidence="5">
    <location>
        <begin position="562"/>
        <end position="586"/>
    </location>
</feature>
<dbReference type="InterPro" id="IPR042536">
    <property type="entry name" value="TFIIIC_tauA_Sfc1"/>
</dbReference>
<evidence type="ECO:0008006" key="10">
    <source>
        <dbReference type="Google" id="ProtNLM"/>
    </source>
</evidence>
<dbReference type="GO" id="GO:0001002">
    <property type="term" value="F:RNA polymerase III type 1 promoter sequence-specific DNA binding"/>
    <property type="evidence" value="ECO:0007669"/>
    <property type="project" value="TreeGrafter"/>
</dbReference>
<dbReference type="Gene3D" id="3.30.200.160">
    <property type="entry name" value="TFIIIC, subcomplex tauA, subunit Sfc1, barrel domain"/>
    <property type="match status" value="1"/>
</dbReference>
<evidence type="ECO:0000259" key="7">
    <source>
        <dbReference type="Pfam" id="PF17682"/>
    </source>
</evidence>
<evidence type="ECO:0000256" key="3">
    <source>
        <dbReference type="ARBA" id="ARBA00023163"/>
    </source>
</evidence>
<comment type="caution">
    <text evidence="8">The sequence shown here is derived from an EMBL/GenBank/DDBJ whole genome shotgun (WGS) entry which is preliminary data.</text>
</comment>
<reference evidence="8" key="1">
    <citation type="submission" date="2022-02" db="EMBL/GenBank/DDBJ databases">
        <authorList>
            <person name="Henning P.M."/>
            <person name="McCubbin A.G."/>
            <person name="Shore J.S."/>
        </authorList>
    </citation>
    <scope>NUCLEOTIDE SEQUENCE</scope>
    <source>
        <strain evidence="8">F60SS</strain>
        <tissue evidence="8">Leaves</tissue>
    </source>
</reference>
<evidence type="ECO:0000256" key="1">
    <source>
        <dbReference type="ARBA" id="ARBA00004123"/>
    </source>
</evidence>
<organism evidence="8 9">
    <name type="scientific">Turnera subulata</name>
    <dbReference type="NCBI Taxonomy" id="218843"/>
    <lineage>
        <taxon>Eukaryota</taxon>
        <taxon>Viridiplantae</taxon>
        <taxon>Streptophyta</taxon>
        <taxon>Embryophyta</taxon>
        <taxon>Tracheophyta</taxon>
        <taxon>Spermatophyta</taxon>
        <taxon>Magnoliopsida</taxon>
        <taxon>eudicotyledons</taxon>
        <taxon>Gunneridae</taxon>
        <taxon>Pentapetalae</taxon>
        <taxon>rosids</taxon>
        <taxon>fabids</taxon>
        <taxon>Malpighiales</taxon>
        <taxon>Passifloraceae</taxon>
        <taxon>Turnera</taxon>
    </lineage>
</organism>
<feature type="region of interest" description="Disordered" evidence="5">
    <location>
        <begin position="441"/>
        <end position="500"/>
    </location>
</feature>
<protein>
    <recommendedName>
        <fullName evidence="10">Transcription factor IIIC subunit 5 HTH domain-containing protein</fullName>
    </recommendedName>
</protein>
<dbReference type="Pfam" id="PF17682">
    <property type="entry name" value="Tau95_N"/>
    <property type="match status" value="1"/>
</dbReference>
<feature type="compositionally biased region" description="Basic and acidic residues" evidence="5">
    <location>
        <begin position="452"/>
        <end position="469"/>
    </location>
</feature>
<dbReference type="Pfam" id="PF09734">
    <property type="entry name" value="Tau95"/>
    <property type="match status" value="1"/>
</dbReference>
<sequence>MTTGIDANNSSNKDKHKEREREEEEENGLGGVIRDGKVSGRIPCGNECFAVHYPGYPSSTDRAIQTLGGPDAILKARGADESQTSNSKLELYFRPEDPYSHPISANIQPSNSLLLKFSKKQSQSNQLLSAHIVAQIPQAFHFQGMADYQHVIPVHAEKARRKKRKWAELDQPHFEKAGLLDLDHEDVMILVPPLFSPKDIPENIALRPPHAFSSKKKQEEATGSHFEIPKQINWKEYTEQSSLLWQWQMAVAELFEERPIWPKGSLTERLLDKNLKFSFQTLKRLLLTVAYYFSGGPFLRFWIRKGYDPRKDPDSRIYQRIDFRVPPPLRSSCEANAATSLKHRWEDLCKFRVFPHKCQVSLQLYELDDEYIQQEIRKPPKQATCTYGTGWFSSHVHDSFRNRLMVRFLSVYPGTGAEKLLKAASEDFAKSKRACIYKDTLKPGEEEVQQTNREDTGDEARENENRTDDAEVDEADENENRTDDAEVDEAESDDPEEELDEYEALDLGGENGEISLDPHSCILLLFPSSKWVNIENNSRNRLQELFGSFASMDPGGDKLQDDDSSDGEYEIYEQDIDETYPDDEDD</sequence>
<dbReference type="OrthoDB" id="5598268at2759"/>
<feature type="region of interest" description="Disordered" evidence="5">
    <location>
        <begin position="1"/>
        <end position="36"/>
    </location>
</feature>
<dbReference type="GO" id="GO:0000127">
    <property type="term" value="C:transcription factor TFIIIC complex"/>
    <property type="evidence" value="ECO:0007669"/>
    <property type="project" value="InterPro"/>
</dbReference>
<feature type="domain" description="Transcription factor IIIC subunit Tfc1/Sfc1 triple barrel" evidence="7">
    <location>
        <begin position="50"/>
        <end position="150"/>
    </location>
</feature>
<dbReference type="PANTHER" id="PTHR13230:SF5">
    <property type="entry name" value="GENERAL TRANSCRIPTION FACTOR 3C POLYPEPTIDE 5"/>
    <property type="match status" value="1"/>
</dbReference>
<reference evidence="8" key="2">
    <citation type="journal article" date="2023" name="Plants (Basel)">
        <title>Annotation of the Turnera subulata (Passifloraceae) Draft Genome Reveals the S-Locus Evolved after the Divergence of Turneroideae from Passifloroideae in a Stepwise Manner.</title>
        <authorList>
            <person name="Henning P.M."/>
            <person name="Roalson E.H."/>
            <person name="Mir W."/>
            <person name="McCubbin A.G."/>
            <person name="Shore J.S."/>
        </authorList>
    </citation>
    <scope>NUCLEOTIDE SEQUENCE</scope>
    <source>
        <strain evidence="8">F60SS</strain>
    </source>
</reference>
<gene>
    <name evidence="8" type="ORF">Tsubulata_008306</name>
</gene>
<dbReference type="GO" id="GO:0005634">
    <property type="term" value="C:nucleus"/>
    <property type="evidence" value="ECO:0007669"/>
    <property type="project" value="UniProtKB-SubCell"/>
</dbReference>
<feature type="compositionally biased region" description="Polar residues" evidence="5">
    <location>
        <begin position="1"/>
        <end position="11"/>
    </location>
</feature>
<accession>A0A9Q0FX27</accession>
<feature type="region of interest" description="Disordered" evidence="5">
    <location>
        <begin position="548"/>
        <end position="586"/>
    </location>
</feature>
<dbReference type="AlphaFoldDB" id="A0A9Q0FX27"/>
<name>A0A9Q0FX27_9ROSI</name>
<evidence type="ECO:0000256" key="2">
    <source>
        <dbReference type="ARBA" id="ARBA00023125"/>
    </source>
</evidence>
<dbReference type="Proteomes" id="UP001141552">
    <property type="component" value="Unassembled WGS sequence"/>
</dbReference>
<keyword evidence="3" id="KW-0804">Transcription</keyword>
<dbReference type="GO" id="GO:0006384">
    <property type="term" value="P:transcription initiation at RNA polymerase III promoter"/>
    <property type="evidence" value="ECO:0007669"/>
    <property type="project" value="InterPro"/>
</dbReference>
<proteinExistence type="predicted"/>
<keyword evidence="4" id="KW-0539">Nucleus</keyword>
<comment type="subcellular location">
    <subcellularLocation>
        <location evidence="1">Nucleus</location>
    </subcellularLocation>
</comment>
<feature type="compositionally biased region" description="Acidic residues" evidence="5">
    <location>
        <begin position="485"/>
        <end position="500"/>
    </location>
</feature>
<evidence type="ECO:0000313" key="8">
    <source>
        <dbReference type="EMBL" id="KAJ4839142.1"/>
    </source>
</evidence>
<dbReference type="InterPro" id="IPR041499">
    <property type="entry name" value="Tfc1/Sfc1_N"/>
</dbReference>
<dbReference type="GO" id="GO:0001003">
    <property type="term" value="F:RNA polymerase III type 2 promoter sequence-specific DNA binding"/>
    <property type="evidence" value="ECO:0007669"/>
    <property type="project" value="TreeGrafter"/>
</dbReference>
<feature type="domain" description="Transcription factor IIIC subunit 5 HTH" evidence="6">
    <location>
        <begin position="190"/>
        <end position="324"/>
    </location>
</feature>
<dbReference type="EMBL" id="JAKUCV010003389">
    <property type="protein sequence ID" value="KAJ4839142.1"/>
    <property type="molecule type" value="Genomic_DNA"/>
</dbReference>
<evidence type="ECO:0000259" key="6">
    <source>
        <dbReference type="Pfam" id="PF09734"/>
    </source>
</evidence>
<keyword evidence="2" id="KW-0238">DNA-binding</keyword>
<evidence type="ECO:0000256" key="4">
    <source>
        <dbReference type="ARBA" id="ARBA00023242"/>
    </source>
</evidence>
<evidence type="ECO:0000256" key="5">
    <source>
        <dbReference type="SAM" id="MobiDB-lite"/>
    </source>
</evidence>
<dbReference type="PANTHER" id="PTHR13230">
    <property type="entry name" value="GENERAL TRANSCRIPTION FACTOR IIIC, POLYPEPTIDE 5"/>
    <property type="match status" value="1"/>
</dbReference>
<dbReference type="InterPro" id="IPR040454">
    <property type="entry name" value="TF_IIIC_Tfc1/Sfc1"/>
</dbReference>
<evidence type="ECO:0000313" key="9">
    <source>
        <dbReference type="Proteomes" id="UP001141552"/>
    </source>
</evidence>
<keyword evidence="9" id="KW-1185">Reference proteome</keyword>